<dbReference type="AlphaFoldDB" id="A0A9X2S6R7"/>
<evidence type="ECO:0000313" key="2">
    <source>
        <dbReference type="Proteomes" id="UP001142078"/>
    </source>
</evidence>
<organism evidence="1 2">
    <name type="scientific">Anaerosalibacter massiliensis</name>
    <dbReference type="NCBI Taxonomy" id="1347392"/>
    <lineage>
        <taxon>Bacteria</taxon>
        <taxon>Bacillati</taxon>
        <taxon>Bacillota</taxon>
        <taxon>Tissierellia</taxon>
        <taxon>Tissierellales</taxon>
        <taxon>Sporanaerobacteraceae</taxon>
        <taxon>Anaerosalibacter</taxon>
    </lineage>
</organism>
<evidence type="ECO:0000313" key="1">
    <source>
        <dbReference type="EMBL" id="MCR2043366.1"/>
    </source>
</evidence>
<accession>A0A9X2S6R7</accession>
<comment type="caution">
    <text evidence="1">The sequence shown here is derived from an EMBL/GenBank/DDBJ whole genome shotgun (WGS) entry which is preliminary data.</text>
</comment>
<proteinExistence type="predicted"/>
<gene>
    <name evidence="1" type="ORF">NSA23_04455</name>
</gene>
<name>A0A9X2S6R7_9FIRM</name>
<dbReference type="EMBL" id="JANJZL010000002">
    <property type="protein sequence ID" value="MCR2043366.1"/>
    <property type="molecule type" value="Genomic_DNA"/>
</dbReference>
<sequence length="95" mass="11720">MEKRKVEKNEKVVKYQKQLREYSDETQRWLLKIFAEYDVRLNIRIRNALNDNDMFLLYGDEAHFRKATFQCYAKLSKKHNFLENYTEELFDFVVD</sequence>
<dbReference type="RefSeq" id="WP_257490259.1">
    <property type="nucleotide sequence ID" value="NZ_JANJZL010000002.1"/>
</dbReference>
<keyword evidence="2" id="KW-1185">Reference proteome</keyword>
<dbReference type="Proteomes" id="UP001142078">
    <property type="component" value="Unassembled WGS sequence"/>
</dbReference>
<reference evidence="1" key="1">
    <citation type="submission" date="2022-07" db="EMBL/GenBank/DDBJ databases">
        <title>Enhanced cultured diversity of the mouse gut microbiota enables custom-made synthetic communities.</title>
        <authorList>
            <person name="Afrizal A."/>
        </authorList>
    </citation>
    <scope>NUCLEOTIDE SEQUENCE</scope>
    <source>
        <strain evidence="1">DSM 29482</strain>
    </source>
</reference>
<protein>
    <submittedName>
        <fullName evidence="1">Uncharacterized protein</fullName>
    </submittedName>
</protein>